<dbReference type="InterPro" id="IPR058031">
    <property type="entry name" value="AAA_lid_NorR"/>
</dbReference>
<dbReference type="PROSITE" id="PS00688">
    <property type="entry name" value="SIGMA54_INTERACT_3"/>
    <property type="match status" value="1"/>
</dbReference>
<dbReference type="InterPro" id="IPR000014">
    <property type="entry name" value="PAS"/>
</dbReference>
<dbReference type="SMART" id="SM00382">
    <property type="entry name" value="AAA"/>
    <property type="match status" value="1"/>
</dbReference>
<feature type="domain" description="Sigma-54 factor interaction" evidence="5">
    <location>
        <begin position="162"/>
        <end position="385"/>
    </location>
</feature>
<evidence type="ECO:0000313" key="7">
    <source>
        <dbReference type="EMBL" id="GLR55066.1"/>
    </source>
</evidence>
<feature type="domain" description="PAS" evidence="6">
    <location>
        <begin position="22"/>
        <end position="69"/>
    </location>
</feature>
<dbReference type="InterPro" id="IPR009057">
    <property type="entry name" value="Homeodomain-like_sf"/>
</dbReference>
<evidence type="ECO:0000256" key="1">
    <source>
        <dbReference type="ARBA" id="ARBA00022741"/>
    </source>
</evidence>
<dbReference type="CDD" id="cd00130">
    <property type="entry name" value="PAS"/>
    <property type="match status" value="1"/>
</dbReference>
<accession>A0ABQ5ZTI7</accession>
<evidence type="ECO:0000313" key="8">
    <source>
        <dbReference type="Proteomes" id="UP001156702"/>
    </source>
</evidence>
<evidence type="ECO:0000256" key="4">
    <source>
        <dbReference type="ARBA" id="ARBA00023163"/>
    </source>
</evidence>
<protein>
    <recommendedName>
        <fullName evidence="9">Transcriptional regulatory protein TyrR</fullName>
    </recommendedName>
</protein>
<evidence type="ECO:0000256" key="3">
    <source>
        <dbReference type="ARBA" id="ARBA00023015"/>
    </source>
</evidence>
<dbReference type="InterPro" id="IPR035965">
    <property type="entry name" value="PAS-like_dom_sf"/>
</dbReference>
<comment type="caution">
    <text evidence="7">The sequence shown here is derived from an EMBL/GenBank/DDBJ whole genome shotgun (WGS) entry which is preliminary data.</text>
</comment>
<dbReference type="CDD" id="cd00009">
    <property type="entry name" value="AAA"/>
    <property type="match status" value="1"/>
</dbReference>
<dbReference type="RefSeq" id="WP_244770501.1">
    <property type="nucleotide sequence ID" value="NZ_BSOP01000067.1"/>
</dbReference>
<keyword evidence="4" id="KW-0804">Transcription</keyword>
<organism evidence="7 8">
    <name type="scientific">Shinella yambaruensis</name>
    <dbReference type="NCBI Taxonomy" id="415996"/>
    <lineage>
        <taxon>Bacteria</taxon>
        <taxon>Pseudomonadati</taxon>
        <taxon>Pseudomonadota</taxon>
        <taxon>Alphaproteobacteria</taxon>
        <taxon>Hyphomicrobiales</taxon>
        <taxon>Rhizobiaceae</taxon>
        <taxon>Shinella</taxon>
    </lineage>
</organism>
<keyword evidence="1" id="KW-0547">Nucleotide-binding</keyword>
<gene>
    <name evidence="7" type="ORF">GCM10007923_62870</name>
</gene>
<evidence type="ECO:0000259" key="6">
    <source>
        <dbReference type="PROSITE" id="PS50112"/>
    </source>
</evidence>
<evidence type="ECO:0000259" key="5">
    <source>
        <dbReference type="PROSITE" id="PS50045"/>
    </source>
</evidence>
<dbReference type="PANTHER" id="PTHR32071:SF122">
    <property type="entry name" value="SIGMA FACTOR"/>
    <property type="match status" value="1"/>
</dbReference>
<dbReference type="InterPro" id="IPR003593">
    <property type="entry name" value="AAA+_ATPase"/>
</dbReference>
<dbReference type="InterPro" id="IPR025662">
    <property type="entry name" value="Sigma_54_int_dom_ATP-bd_1"/>
</dbReference>
<name>A0ABQ5ZTI7_9HYPH</name>
<dbReference type="Pfam" id="PF25601">
    <property type="entry name" value="AAA_lid_14"/>
    <property type="match status" value="1"/>
</dbReference>
<dbReference type="SUPFAM" id="SSF55785">
    <property type="entry name" value="PYP-like sensor domain (PAS domain)"/>
    <property type="match status" value="1"/>
</dbReference>
<dbReference type="Gene3D" id="3.30.450.20">
    <property type="entry name" value="PAS domain"/>
    <property type="match status" value="1"/>
</dbReference>
<sequence>MKFYANDLTAPGQRRLRPAFIDEPQFGAFLDAFPDGVALLETDGTIKLVNGKLELLLNLARGDLVGSDLAKHAKTAGTLVQKLASALRQLKRIEVSGTLNSQRNVTASIGILRTPDGGAYGALLTMRETGRHHRGYERSDHFRFEAEPLPAAGGGGPLLTPRLSTIARRAATAIERGSAVLLTGETGTGKTELARFIGKAGAPDAPPFVHVNCGMLADAQFDAEMFGIEPGSALDTSTRGKLGFVEAADGGTLFLDQVTDLSPVSQMKLVAFLESQTFSRLGSMQRRKARISLVTATNAGLPDLIESGAFRRDLYYRIAVVTLELPTLRDQPELVTALTAHVLRRLNAGRTPALQLSPAFTKRLAAHAYPGNVRELTNILERAAASTEDIALAEHFIVAPDAAPRPSPAPSASGGETAPASFRDLVQAFESWVLEKSIAEHGSKRSAAKALGIDIATLVRKTKRTR</sequence>
<dbReference type="InterPro" id="IPR002078">
    <property type="entry name" value="Sigma_54_int"/>
</dbReference>
<keyword evidence="2" id="KW-0067">ATP-binding</keyword>
<dbReference type="Pfam" id="PF00158">
    <property type="entry name" value="Sigma54_activat"/>
    <property type="match status" value="1"/>
</dbReference>
<dbReference type="PROSITE" id="PS50045">
    <property type="entry name" value="SIGMA54_INTERACT_4"/>
    <property type="match status" value="1"/>
</dbReference>
<keyword evidence="3" id="KW-0805">Transcription regulation</keyword>
<dbReference type="Gene3D" id="3.40.50.300">
    <property type="entry name" value="P-loop containing nucleotide triphosphate hydrolases"/>
    <property type="match status" value="1"/>
</dbReference>
<dbReference type="SUPFAM" id="SSF52540">
    <property type="entry name" value="P-loop containing nucleoside triphosphate hydrolases"/>
    <property type="match status" value="1"/>
</dbReference>
<evidence type="ECO:0008006" key="9">
    <source>
        <dbReference type="Google" id="ProtNLM"/>
    </source>
</evidence>
<dbReference type="Gene3D" id="1.10.8.60">
    <property type="match status" value="1"/>
</dbReference>
<dbReference type="PROSITE" id="PS50112">
    <property type="entry name" value="PAS"/>
    <property type="match status" value="1"/>
</dbReference>
<dbReference type="InterPro" id="IPR025944">
    <property type="entry name" value="Sigma_54_int_dom_CS"/>
</dbReference>
<dbReference type="Gene3D" id="1.10.10.60">
    <property type="entry name" value="Homeodomain-like"/>
    <property type="match status" value="1"/>
</dbReference>
<reference evidence="8" key="1">
    <citation type="journal article" date="2019" name="Int. J. Syst. Evol. Microbiol.">
        <title>The Global Catalogue of Microorganisms (GCM) 10K type strain sequencing project: providing services to taxonomists for standard genome sequencing and annotation.</title>
        <authorList>
            <consortium name="The Broad Institute Genomics Platform"/>
            <consortium name="The Broad Institute Genome Sequencing Center for Infectious Disease"/>
            <person name="Wu L."/>
            <person name="Ma J."/>
        </authorList>
    </citation>
    <scope>NUCLEOTIDE SEQUENCE [LARGE SCALE GENOMIC DNA]</scope>
    <source>
        <strain evidence="8">NBRC 102122</strain>
    </source>
</reference>
<dbReference type="EMBL" id="BSOP01000067">
    <property type="protein sequence ID" value="GLR55066.1"/>
    <property type="molecule type" value="Genomic_DNA"/>
</dbReference>
<dbReference type="InterPro" id="IPR027417">
    <property type="entry name" value="P-loop_NTPase"/>
</dbReference>
<keyword evidence="8" id="KW-1185">Reference proteome</keyword>
<proteinExistence type="predicted"/>
<dbReference type="PANTHER" id="PTHR32071">
    <property type="entry name" value="TRANSCRIPTIONAL REGULATORY PROTEIN"/>
    <property type="match status" value="1"/>
</dbReference>
<dbReference type="PROSITE" id="PS00675">
    <property type="entry name" value="SIGMA54_INTERACT_1"/>
    <property type="match status" value="1"/>
</dbReference>
<dbReference type="SUPFAM" id="SSF46689">
    <property type="entry name" value="Homeodomain-like"/>
    <property type="match status" value="1"/>
</dbReference>
<dbReference type="Proteomes" id="UP001156702">
    <property type="component" value="Unassembled WGS sequence"/>
</dbReference>
<evidence type="ECO:0000256" key="2">
    <source>
        <dbReference type="ARBA" id="ARBA00022840"/>
    </source>
</evidence>